<feature type="transmembrane region" description="Helical" evidence="10">
    <location>
        <begin position="16"/>
        <end position="34"/>
    </location>
</feature>
<keyword evidence="7 10" id="KW-1133">Transmembrane helix</keyword>
<feature type="transmembrane region" description="Helical" evidence="10">
    <location>
        <begin position="414"/>
        <end position="434"/>
    </location>
</feature>
<dbReference type="InterPro" id="IPR003445">
    <property type="entry name" value="Cat_transpt"/>
</dbReference>
<feature type="transmembrane region" description="Helical" evidence="10">
    <location>
        <begin position="46"/>
        <end position="65"/>
    </location>
</feature>
<feature type="transmembrane region" description="Helical" evidence="10">
    <location>
        <begin position="77"/>
        <end position="101"/>
    </location>
</feature>
<dbReference type="Pfam" id="PF02386">
    <property type="entry name" value="TrkH"/>
    <property type="match status" value="1"/>
</dbReference>
<feature type="transmembrane region" description="Helical" evidence="10">
    <location>
        <begin position="200"/>
        <end position="225"/>
    </location>
</feature>
<evidence type="ECO:0000256" key="10">
    <source>
        <dbReference type="SAM" id="Phobius"/>
    </source>
</evidence>
<feature type="transmembrane region" description="Helical" evidence="10">
    <location>
        <begin position="132"/>
        <end position="153"/>
    </location>
</feature>
<evidence type="ECO:0000313" key="11">
    <source>
        <dbReference type="EMBL" id="MWV43242.1"/>
    </source>
</evidence>
<dbReference type="NCBIfam" id="TIGR00933">
    <property type="entry name" value="2a38"/>
    <property type="match status" value="1"/>
</dbReference>
<dbReference type="Proteomes" id="UP000460318">
    <property type="component" value="Unassembled WGS sequence"/>
</dbReference>
<keyword evidence="2" id="KW-0813">Transport</keyword>
<evidence type="ECO:0000256" key="9">
    <source>
        <dbReference type="ARBA" id="ARBA00023136"/>
    </source>
</evidence>
<evidence type="ECO:0000256" key="6">
    <source>
        <dbReference type="ARBA" id="ARBA00022958"/>
    </source>
</evidence>
<evidence type="ECO:0000256" key="3">
    <source>
        <dbReference type="ARBA" id="ARBA00022475"/>
    </source>
</evidence>
<name>A0A7X3IG08_9BACL</name>
<keyword evidence="4" id="KW-0633">Potassium transport</keyword>
<feature type="transmembrane region" description="Helical" evidence="10">
    <location>
        <begin position="237"/>
        <end position="256"/>
    </location>
</feature>
<evidence type="ECO:0000256" key="2">
    <source>
        <dbReference type="ARBA" id="ARBA00022448"/>
    </source>
</evidence>
<keyword evidence="9 10" id="KW-0472">Membrane</keyword>
<keyword evidence="12" id="KW-1185">Reference proteome</keyword>
<evidence type="ECO:0000256" key="7">
    <source>
        <dbReference type="ARBA" id="ARBA00022989"/>
    </source>
</evidence>
<feature type="transmembrane region" description="Helical" evidence="10">
    <location>
        <begin position="354"/>
        <end position="376"/>
    </location>
</feature>
<accession>A0A7X3IG08</accession>
<organism evidence="11 12">
    <name type="scientific">Paenibacillus dendrobii</name>
    <dbReference type="NCBI Taxonomy" id="2691084"/>
    <lineage>
        <taxon>Bacteria</taxon>
        <taxon>Bacillati</taxon>
        <taxon>Bacillota</taxon>
        <taxon>Bacilli</taxon>
        <taxon>Bacillales</taxon>
        <taxon>Paenibacillaceae</taxon>
        <taxon>Paenibacillus</taxon>
    </lineage>
</organism>
<keyword evidence="8" id="KW-0406">Ion transport</keyword>
<dbReference type="PANTHER" id="PTHR32024:SF1">
    <property type="entry name" value="KTR SYSTEM POTASSIUM UPTAKE PROTEIN B"/>
    <property type="match status" value="1"/>
</dbReference>
<evidence type="ECO:0000256" key="5">
    <source>
        <dbReference type="ARBA" id="ARBA00022692"/>
    </source>
</evidence>
<proteinExistence type="predicted"/>
<dbReference type="InterPro" id="IPR004772">
    <property type="entry name" value="TrkH"/>
</dbReference>
<gene>
    <name evidence="11" type="ORF">GRF59_06320</name>
</gene>
<feature type="transmembrane region" description="Helical" evidence="10">
    <location>
        <begin position="302"/>
        <end position="333"/>
    </location>
</feature>
<comment type="subcellular location">
    <subcellularLocation>
        <location evidence="1">Cell membrane</location>
        <topology evidence="1">Multi-pass membrane protein</topology>
    </subcellularLocation>
</comment>
<dbReference type="AlphaFoldDB" id="A0A7X3IG08"/>
<evidence type="ECO:0000256" key="1">
    <source>
        <dbReference type="ARBA" id="ARBA00004651"/>
    </source>
</evidence>
<evidence type="ECO:0000313" key="12">
    <source>
        <dbReference type="Proteomes" id="UP000460318"/>
    </source>
</evidence>
<reference evidence="11 12" key="1">
    <citation type="submission" date="2019-12" db="EMBL/GenBank/DDBJ databases">
        <title>Paenibacillus sp. nov., an endophytic bacterium isolated from the stem of Dendrobium.</title>
        <authorList>
            <person name="Zhao R."/>
        </authorList>
    </citation>
    <scope>NUCLEOTIDE SEQUENCE [LARGE SCALE GENOMIC DNA]</scope>
    <source>
        <strain evidence="11 12">HJL G12</strain>
    </source>
</reference>
<keyword evidence="6" id="KW-0630">Potassium</keyword>
<evidence type="ECO:0000256" key="8">
    <source>
        <dbReference type="ARBA" id="ARBA00023065"/>
    </source>
</evidence>
<dbReference type="GO" id="GO:0005886">
    <property type="term" value="C:plasma membrane"/>
    <property type="evidence" value="ECO:0007669"/>
    <property type="project" value="UniProtKB-SubCell"/>
</dbReference>
<comment type="caution">
    <text evidence="11">The sequence shown here is derived from an EMBL/GenBank/DDBJ whole genome shotgun (WGS) entry which is preliminary data.</text>
</comment>
<keyword evidence="5 10" id="KW-0812">Transmembrane</keyword>
<sequence length="453" mass="49179">MQAKKLTKNILTPAKILVIGFFLIITLGTFLLSLPISSANGLRIPFLNALFTATSATCVTGLTVLDIGTAFSTFGQVVIVMLVQVGGIGFMTMATLIALVLNKRISLRERLILQEALNHSTIDGVVRLVKKVILYSLLVELAGALLLAIHFYFSLDLSFGNAVYFGIFHSISMFNNAGFDLMGTINGPFSGMVPFVNDPYINIVMMGLIFLGGIGFIVLSDLIDFPNTRKLSLHSKVVLSATLTLIVVGTLVIFAMEFSNPSTLKPLHGGGKFLASMFQSVTTRSGGVATLDIGSFRQSTQFMLILLMFTGAAPGSTGGGIKITTFVLLLGAVHSMMRGREDVVLFRKRIAKDVVYKAITLTLLSLLLIIVFSMLLSVTEHQDFMSILFESTSAFGTTGLSMGMTTHLSSFGKVWIICLMFFGRIGPLTLIYALSRDRKKDLYNYPEGRIIIG</sequence>
<keyword evidence="3" id="KW-1003">Cell membrane</keyword>
<dbReference type="EMBL" id="WUBI01000001">
    <property type="protein sequence ID" value="MWV43242.1"/>
    <property type="molecule type" value="Genomic_DNA"/>
</dbReference>
<dbReference type="GO" id="GO:0015379">
    <property type="term" value="F:potassium:chloride symporter activity"/>
    <property type="evidence" value="ECO:0007669"/>
    <property type="project" value="InterPro"/>
</dbReference>
<evidence type="ECO:0000256" key="4">
    <source>
        <dbReference type="ARBA" id="ARBA00022538"/>
    </source>
</evidence>
<protein>
    <submittedName>
        <fullName evidence="11">Trk family potassium uptake protein</fullName>
    </submittedName>
</protein>
<dbReference type="PANTHER" id="PTHR32024">
    <property type="entry name" value="TRK SYSTEM POTASSIUM UPTAKE PROTEIN TRKG-RELATED"/>
    <property type="match status" value="1"/>
</dbReference>